<name>A0A183EKH0_9BILA</name>
<proteinExistence type="predicted"/>
<protein>
    <submittedName>
        <fullName evidence="6">F-BAR domain-containing protein</fullName>
    </submittedName>
</protein>
<feature type="compositionally biased region" description="Basic and acidic residues" evidence="4">
    <location>
        <begin position="142"/>
        <end position="159"/>
    </location>
</feature>
<sequence length="159" mass="19004">LLNYVTRRVQLELEHAKRVQNLANQSKVAISEHYLPLKDVFESSFENDIAFCEHTQEAVKHIQDRFIKSLETRREEHERQRRALKNEWLRVTKQVKDTQQELQRARSLLGSRDDGYRKAQEISIRTESTGPAVGSELVRRRKELERRRRNEEEALNKKR</sequence>
<reference evidence="6" key="1">
    <citation type="submission" date="2016-06" db="UniProtKB">
        <authorList>
            <consortium name="WormBaseParasite"/>
        </authorList>
    </citation>
    <scope>IDENTIFICATION</scope>
</reference>
<dbReference type="Gene3D" id="1.20.1270.60">
    <property type="entry name" value="Arfaptin homology (AH) domain/BAR domain"/>
    <property type="match status" value="1"/>
</dbReference>
<feature type="region of interest" description="Disordered" evidence="4">
    <location>
        <begin position="119"/>
        <end position="159"/>
    </location>
</feature>
<evidence type="ECO:0000256" key="3">
    <source>
        <dbReference type="SAM" id="Coils"/>
    </source>
</evidence>
<evidence type="ECO:0000259" key="5">
    <source>
        <dbReference type="PROSITE" id="PS51741"/>
    </source>
</evidence>
<evidence type="ECO:0000256" key="1">
    <source>
        <dbReference type="ARBA" id="ARBA00023054"/>
    </source>
</evidence>
<evidence type="ECO:0000256" key="2">
    <source>
        <dbReference type="PROSITE-ProRule" id="PRU01077"/>
    </source>
</evidence>
<evidence type="ECO:0000313" key="6">
    <source>
        <dbReference type="WBParaSite" id="GPUH_0002148801-mRNA-1"/>
    </source>
</evidence>
<accession>A0A183EKH0</accession>
<dbReference type="InterPro" id="IPR054713">
    <property type="entry name" value="GMIP/FCHO2-like_FCH"/>
</dbReference>
<feature type="domain" description="F-BAR" evidence="5">
    <location>
        <begin position="1"/>
        <end position="159"/>
    </location>
</feature>
<dbReference type="PROSITE" id="PS51741">
    <property type="entry name" value="F_BAR"/>
    <property type="match status" value="1"/>
</dbReference>
<dbReference type="InterPro" id="IPR031160">
    <property type="entry name" value="F_BAR_dom"/>
</dbReference>
<dbReference type="Pfam" id="PF22699">
    <property type="entry name" value="GMIP-like_FCH"/>
    <property type="match status" value="1"/>
</dbReference>
<evidence type="ECO:0000256" key="4">
    <source>
        <dbReference type="SAM" id="MobiDB-lite"/>
    </source>
</evidence>
<dbReference type="InterPro" id="IPR027267">
    <property type="entry name" value="AH/BAR_dom_sf"/>
</dbReference>
<dbReference type="WBParaSite" id="GPUH_0002148801-mRNA-1">
    <property type="protein sequence ID" value="GPUH_0002148801-mRNA-1"/>
    <property type="gene ID" value="GPUH_0002148801"/>
</dbReference>
<keyword evidence="1 2" id="KW-0175">Coiled coil</keyword>
<feature type="coiled-coil region" evidence="3">
    <location>
        <begin position="67"/>
        <end position="94"/>
    </location>
</feature>
<organism evidence="6">
    <name type="scientific">Gongylonema pulchrum</name>
    <dbReference type="NCBI Taxonomy" id="637853"/>
    <lineage>
        <taxon>Eukaryota</taxon>
        <taxon>Metazoa</taxon>
        <taxon>Ecdysozoa</taxon>
        <taxon>Nematoda</taxon>
        <taxon>Chromadorea</taxon>
        <taxon>Rhabditida</taxon>
        <taxon>Spirurina</taxon>
        <taxon>Spiruromorpha</taxon>
        <taxon>Spiruroidea</taxon>
        <taxon>Gongylonematidae</taxon>
        <taxon>Gongylonema</taxon>
    </lineage>
</organism>
<dbReference type="AlphaFoldDB" id="A0A183EKH0"/>
<dbReference type="SUPFAM" id="SSF103657">
    <property type="entry name" value="BAR/IMD domain-like"/>
    <property type="match status" value="1"/>
</dbReference>